<dbReference type="PANTHER" id="PTHR13156:SF0">
    <property type="entry name" value="NADH DEHYDROGENASE [UBIQUINONE] IRON-SULFUR PROTEIN 6, MITOCHONDRIAL"/>
    <property type="match status" value="1"/>
</dbReference>
<dbReference type="Pfam" id="PF10276">
    <property type="entry name" value="zf-CHCC"/>
    <property type="match status" value="1"/>
</dbReference>
<dbReference type="FunFam" id="2.60.260.40:FF:000003">
    <property type="entry name" value="NADH dehydrogenase [ubiquinone] iron-sulfur protein 6, mitochondrial"/>
    <property type="match status" value="1"/>
</dbReference>
<dbReference type="Gene3D" id="2.60.260.40">
    <property type="entry name" value="q5lls5 like domains"/>
    <property type="match status" value="1"/>
</dbReference>
<keyword evidence="3" id="KW-1185">Reference proteome</keyword>
<sequence length="145" mass="15668">MLCMGGTASGFWPWIVLQAKNRVSSLMALHIRSALKRGILSPTLNIARLSSAVNSASEVTHTGQTFSANDHSVARFTLSGKLVNRQFAEKLIAEVPPTPCHEHVVSCDGGGGALGHPKVYINLDQPGSHTCGYCGLRYYLEDHKH</sequence>
<reference evidence="2" key="1">
    <citation type="submission" date="2019-07" db="EMBL/GenBank/DDBJ databases">
        <title>Annotation for the trematode Paragonimus miyazaki's.</title>
        <authorList>
            <person name="Choi Y.-J."/>
        </authorList>
    </citation>
    <scope>NUCLEOTIDE SEQUENCE</scope>
    <source>
        <strain evidence="2">Japan</strain>
    </source>
</reference>
<dbReference type="GO" id="GO:0006120">
    <property type="term" value="P:mitochondrial electron transport, NADH to ubiquinone"/>
    <property type="evidence" value="ECO:0007669"/>
    <property type="project" value="TreeGrafter"/>
</dbReference>
<protein>
    <recommendedName>
        <fullName evidence="1">Zinc finger CHCC-type domain-containing protein</fullName>
    </recommendedName>
</protein>
<feature type="domain" description="Zinc finger CHCC-type" evidence="1">
    <location>
        <begin position="103"/>
        <end position="138"/>
    </location>
</feature>
<dbReference type="GO" id="GO:0005739">
    <property type="term" value="C:mitochondrion"/>
    <property type="evidence" value="ECO:0007669"/>
    <property type="project" value="GOC"/>
</dbReference>
<evidence type="ECO:0000313" key="3">
    <source>
        <dbReference type="Proteomes" id="UP000822476"/>
    </source>
</evidence>
<dbReference type="AlphaFoldDB" id="A0A8S9YE46"/>
<dbReference type="PANTHER" id="PTHR13156">
    <property type="entry name" value="NADH-UBIQUINONE OXIDOREDUCTASE 13 KD-A SUBUNIT"/>
    <property type="match status" value="1"/>
</dbReference>
<gene>
    <name evidence="2" type="ORF">EG68_12102</name>
</gene>
<dbReference type="InterPro" id="IPR019401">
    <property type="entry name" value="Znf_CHCC"/>
</dbReference>
<organism evidence="2 3">
    <name type="scientific">Paragonimus skrjabini miyazakii</name>
    <dbReference type="NCBI Taxonomy" id="59628"/>
    <lineage>
        <taxon>Eukaryota</taxon>
        <taxon>Metazoa</taxon>
        <taxon>Spiralia</taxon>
        <taxon>Lophotrochozoa</taxon>
        <taxon>Platyhelminthes</taxon>
        <taxon>Trematoda</taxon>
        <taxon>Digenea</taxon>
        <taxon>Plagiorchiida</taxon>
        <taxon>Troglotremata</taxon>
        <taxon>Troglotrematidae</taxon>
        <taxon>Paragonimus</taxon>
    </lineage>
</organism>
<dbReference type="EMBL" id="JTDE01022001">
    <property type="protein sequence ID" value="KAF7232195.1"/>
    <property type="molecule type" value="Genomic_DNA"/>
</dbReference>
<proteinExistence type="predicted"/>
<dbReference type="Proteomes" id="UP000822476">
    <property type="component" value="Unassembled WGS sequence"/>
</dbReference>
<evidence type="ECO:0000313" key="2">
    <source>
        <dbReference type="EMBL" id="KAF7232195.1"/>
    </source>
</evidence>
<name>A0A8S9YE46_9TREM</name>
<dbReference type="OrthoDB" id="307899at2759"/>
<accession>A0A8S9YE46</accession>
<comment type="caution">
    <text evidence="2">The sequence shown here is derived from an EMBL/GenBank/DDBJ whole genome shotgun (WGS) entry which is preliminary data.</text>
</comment>
<evidence type="ECO:0000259" key="1">
    <source>
        <dbReference type="Pfam" id="PF10276"/>
    </source>
</evidence>